<gene>
    <name evidence="3" type="ORF">GS03_01636</name>
</gene>
<dbReference type="CDD" id="cd00093">
    <property type="entry name" value="HTH_XRE"/>
    <property type="match status" value="1"/>
</dbReference>
<dbReference type="SUPFAM" id="SSF47413">
    <property type="entry name" value="lambda repressor-like DNA-binding domains"/>
    <property type="match status" value="1"/>
</dbReference>
<accession>A0A4P7PT71</accession>
<organism evidence="3 4">
    <name type="scientific">Flavobacterium sangjuense</name>
    <dbReference type="NCBI Taxonomy" id="2518177"/>
    <lineage>
        <taxon>Bacteria</taxon>
        <taxon>Pseudomonadati</taxon>
        <taxon>Bacteroidota</taxon>
        <taxon>Flavobacteriia</taxon>
        <taxon>Flavobacteriales</taxon>
        <taxon>Flavobacteriaceae</taxon>
        <taxon>Flavobacterium</taxon>
    </lineage>
</organism>
<dbReference type="InterPro" id="IPR010982">
    <property type="entry name" value="Lambda_DNA-bd_dom_sf"/>
</dbReference>
<evidence type="ECO:0000313" key="4">
    <source>
        <dbReference type="Proteomes" id="UP000296862"/>
    </source>
</evidence>
<evidence type="ECO:0000259" key="2">
    <source>
        <dbReference type="PROSITE" id="PS50943"/>
    </source>
</evidence>
<dbReference type="Gene3D" id="1.10.260.40">
    <property type="entry name" value="lambda repressor-like DNA-binding domains"/>
    <property type="match status" value="1"/>
</dbReference>
<dbReference type="PANTHER" id="PTHR46558:SF11">
    <property type="entry name" value="HTH-TYPE TRANSCRIPTIONAL REGULATOR XRE"/>
    <property type="match status" value="1"/>
</dbReference>
<proteinExistence type="predicted"/>
<keyword evidence="4" id="KW-1185">Reference proteome</keyword>
<dbReference type="InterPro" id="IPR001387">
    <property type="entry name" value="Cro/C1-type_HTH"/>
</dbReference>
<dbReference type="SMART" id="SM00530">
    <property type="entry name" value="HTH_XRE"/>
    <property type="match status" value="1"/>
</dbReference>
<evidence type="ECO:0000256" key="1">
    <source>
        <dbReference type="ARBA" id="ARBA00023125"/>
    </source>
</evidence>
<reference evidence="3 4" key="1">
    <citation type="submission" date="2019-04" db="EMBL/GenBank/DDBJ databases">
        <title>Flavobacterium sp. GS03.</title>
        <authorList>
            <person name="Kim H."/>
        </authorList>
    </citation>
    <scope>NUCLEOTIDE SEQUENCE [LARGE SCALE GENOMIC DNA]</scope>
    <source>
        <strain evidence="3 4">GS03</strain>
    </source>
</reference>
<feature type="domain" description="HTH cro/C1-type" evidence="2">
    <location>
        <begin position="16"/>
        <end position="69"/>
    </location>
</feature>
<dbReference type="EMBL" id="CP038810">
    <property type="protein sequence ID" value="QBZ98131.1"/>
    <property type="molecule type" value="Genomic_DNA"/>
</dbReference>
<dbReference type="OrthoDB" id="959032at2"/>
<dbReference type="Proteomes" id="UP000296862">
    <property type="component" value="Chromosome"/>
</dbReference>
<protein>
    <recommendedName>
        <fullName evidence="2">HTH cro/C1-type domain-containing protein</fullName>
    </recommendedName>
</protein>
<dbReference type="PROSITE" id="PS50943">
    <property type="entry name" value="HTH_CROC1"/>
    <property type="match status" value="1"/>
</dbReference>
<dbReference type="AlphaFoldDB" id="A0A4P7PT71"/>
<dbReference type="Pfam" id="PF01381">
    <property type="entry name" value="HTH_3"/>
    <property type="match status" value="1"/>
</dbReference>
<sequence length="120" mass="13870">MPLTNFYLLMTTGTKIRLFREKKRLSQEELAHLVGVSQVTIGNWEQGKSIKHEFIRKLAIALEVSTDFLLEDIQNANLQANPNMETFGNNFEITIKAPNHLFDDLNKKMDFIINRFGDTK</sequence>
<dbReference type="GO" id="GO:0003677">
    <property type="term" value="F:DNA binding"/>
    <property type="evidence" value="ECO:0007669"/>
    <property type="project" value="UniProtKB-KW"/>
</dbReference>
<keyword evidence="1" id="KW-0238">DNA-binding</keyword>
<name>A0A4P7PT71_9FLAO</name>
<dbReference type="KEGG" id="fsn:GS03_01636"/>
<dbReference type="PANTHER" id="PTHR46558">
    <property type="entry name" value="TRACRIPTIONAL REGULATORY PROTEIN-RELATED-RELATED"/>
    <property type="match status" value="1"/>
</dbReference>
<evidence type="ECO:0000313" key="3">
    <source>
        <dbReference type="EMBL" id="QBZ98131.1"/>
    </source>
</evidence>